<feature type="compositionally biased region" description="Low complexity" evidence="1">
    <location>
        <begin position="65"/>
        <end position="81"/>
    </location>
</feature>
<evidence type="ECO:0000256" key="1">
    <source>
        <dbReference type="SAM" id="MobiDB-lite"/>
    </source>
</evidence>
<feature type="region of interest" description="Disordered" evidence="1">
    <location>
        <begin position="37"/>
        <end position="168"/>
    </location>
</feature>
<protein>
    <submittedName>
        <fullName evidence="3">Uncharacterized protein</fullName>
    </submittedName>
</protein>
<comment type="caution">
    <text evidence="3">The sequence shown here is derived from an EMBL/GenBank/DDBJ whole genome shotgun (WGS) entry which is preliminary data.</text>
</comment>
<organism evidence="3 4">
    <name type="scientific">Brassica rapa subsp. trilocularis</name>
    <dbReference type="NCBI Taxonomy" id="1813537"/>
    <lineage>
        <taxon>Eukaryota</taxon>
        <taxon>Viridiplantae</taxon>
        <taxon>Streptophyta</taxon>
        <taxon>Embryophyta</taxon>
        <taxon>Tracheophyta</taxon>
        <taxon>Spermatophyta</taxon>
        <taxon>Magnoliopsida</taxon>
        <taxon>eudicotyledons</taxon>
        <taxon>Gunneridae</taxon>
        <taxon>Pentapetalae</taxon>
        <taxon>rosids</taxon>
        <taxon>malvids</taxon>
        <taxon>Brassicales</taxon>
        <taxon>Brassicaceae</taxon>
        <taxon>Brassiceae</taxon>
        <taxon>Brassica</taxon>
    </lineage>
</organism>
<feature type="chain" id="PRO_5046810058" evidence="2">
    <location>
        <begin position="33"/>
        <end position="168"/>
    </location>
</feature>
<sequence>MKKKNYEDYLSLLLLLFLCLLLSLCNFFQTWAGQTPTLANGTPSNETGAAASRGTSSDRRGSAALSLQISINSQSLPSSKLTSDGQRRQSSGVGEDRATGSEPSSSSLRLTSQTSEKTEQRGRSRARRPRDSSDRRRKRQCSGVGEEEEQWRRRRRRAAASEMVLKRD</sequence>
<evidence type="ECO:0000313" key="4">
    <source>
        <dbReference type="Proteomes" id="UP000823674"/>
    </source>
</evidence>
<keyword evidence="2" id="KW-0732">Signal</keyword>
<dbReference type="EMBL" id="JADBGQ010000002">
    <property type="protein sequence ID" value="KAG5409333.1"/>
    <property type="molecule type" value="Genomic_DNA"/>
</dbReference>
<proteinExistence type="predicted"/>
<dbReference type="Proteomes" id="UP000823674">
    <property type="component" value="Chromosome A02"/>
</dbReference>
<evidence type="ECO:0000256" key="2">
    <source>
        <dbReference type="SAM" id="SignalP"/>
    </source>
</evidence>
<reference evidence="3 4" key="1">
    <citation type="submission" date="2021-03" db="EMBL/GenBank/DDBJ databases">
        <authorList>
            <person name="King G.J."/>
            <person name="Bancroft I."/>
            <person name="Baten A."/>
            <person name="Bloomfield J."/>
            <person name="Borpatragohain P."/>
            <person name="He Z."/>
            <person name="Irish N."/>
            <person name="Irwin J."/>
            <person name="Liu K."/>
            <person name="Mauleon R.P."/>
            <person name="Moore J."/>
            <person name="Morris R."/>
            <person name="Ostergaard L."/>
            <person name="Wang B."/>
            <person name="Wells R."/>
        </authorList>
    </citation>
    <scope>NUCLEOTIDE SEQUENCE [LARGE SCALE GENOMIC DNA]</scope>
    <source>
        <strain evidence="3">R-o-18</strain>
        <tissue evidence="3">Leaf</tissue>
    </source>
</reference>
<feature type="compositionally biased region" description="Polar residues" evidence="1">
    <location>
        <begin position="37"/>
        <end position="47"/>
    </location>
</feature>
<evidence type="ECO:0000313" key="3">
    <source>
        <dbReference type="EMBL" id="KAG5409333.1"/>
    </source>
</evidence>
<feature type="compositionally biased region" description="Polar residues" evidence="1">
    <location>
        <begin position="82"/>
        <end position="92"/>
    </location>
</feature>
<feature type="signal peptide" evidence="2">
    <location>
        <begin position="1"/>
        <end position="32"/>
    </location>
</feature>
<gene>
    <name evidence="3" type="primary">A02g502370.1_BraROA</name>
    <name evidence="3" type="ORF">IGI04_005652</name>
</gene>
<name>A0ABQ7NF45_BRACM</name>
<accession>A0ABQ7NF45</accession>
<keyword evidence="4" id="KW-1185">Reference proteome</keyword>
<feature type="compositionally biased region" description="Low complexity" evidence="1">
    <location>
        <begin position="101"/>
        <end position="115"/>
    </location>
</feature>